<dbReference type="GO" id="GO:0005737">
    <property type="term" value="C:cytoplasm"/>
    <property type="evidence" value="ECO:0007669"/>
    <property type="project" value="UniProtKB-SubCell"/>
</dbReference>
<keyword evidence="9 10" id="KW-0234">DNA repair</keyword>
<keyword evidence="9 10" id="KW-0742">SOS response</keyword>
<dbReference type="PANTHER" id="PTHR32182:SF0">
    <property type="entry name" value="DNA REPLICATION AND REPAIR PROTEIN RECF"/>
    <property type="match status" value="1"/>
</dbReference>
<organism evidence="12 13">
    <name type="scientific">Elstera cyanobacteriorum</name>
    <dbReference type="NCBI Taxonomy" id="2022747"/>
    <lineage>
        <taxon>Bacteria</taxon>
        <taxon>Pseudomonadati</taxon>
        <taxon>Pseudomonadota</taxon>
        <taxon>Alphaproteobacteria</taxon>
        <taxon>Rhodospirillales</taxon>
        <taxon>Rhodospirillaceae</taxon>
        <taxon>Elstera</taxon>
    </lineage>
</organism>
<keyword evidence="5 9" id="KW-0235">DNA replication</keyword>
<dbReference type="GO" id="GO:0009432">
    <property type="term" value="P:SOS response"/>
    <property type="evidence" value="ECO:0007669"/>
    <property type="project" value="UniProtKB-UniRule"/>
</dbReference>
<dbReference type="HAMAP" id="MF_00365">
    <property type="entry name" value="RecF"/>
    <property type="match status" value="1"/>
</dbReference>
<dbReference type="GO" id="GO:0000731">
    <property type="term" value="P:DNA synthesis involved in DNA repair"/>
    <property type="evidence" value="ECO:0007669"/>
    <property type="project" value="TreeGrafter"/>
</dbReference>
<comment type="similarity">
    <text evidence="2 9 10">Belongs to the RecF family.</text>
</comment>
<feature type="binding site" evidence="9">
    <location>
        <begin position="38"/>
        <end position="45"/>
    </location>
    <ligand>
        <name>ATP</name>
        <dbReference type="ChEBI" id="CHEBI:30616"/>
    </ligand>
</feature>
<gene>
    <name evidence="9" type="primary">recF</name>
    <name evidence="12" type="ORF">CHR90_06905</name>
</gene>
<evidence type="ECO:0000256" key="8">
    <source>
        <dbReference type="ARBA" id="ARBA00023125"/>
    </source>
</evidence>
<keyword evidence="13" id="KW-1185">Reference proteome</keyword>
<dbReference type="AlphaFoldDB" id="A0A255XSF1"/>
<evidence type="ECO:0000256" key="2">
    <source>
        <dbReference type="ARBA" id="ARBA00008016"/>
    </source>
</evidence>
<keyword evidence="7 9" id="KW-0067">ATP-binding</keyword>
<comment type="subcellular location">
    <subcellularLocation>
        <location evidence="1 9 10">Cytoplasm</location>
    </subcellularLocation>
</comment>
<evidence type="ECO:0000313" key="12">
    <source>
        <dbReference type="EMBL" id="OYQ19842.1"/>
    </source>
</evidence>
<dbReference type="OrthoDB" id="9803889at2"/>
<reference evidence="12 13" key="1">
    <citation type="submission" date="2017-07" db="EMBL/GenBank/DDBJ databases">
        <title>Elstera cyanobacteriorum sp. nov., a novel bacterium isolated from cyanobacterial aggregates in a eutrophic lake.</title>
        <authorList>
            <person name="Cai H."/>
        </authorList>
    </citation>
    <scope>NUCLEOTIDE SEQUENCE [LARGE SCALE GENOMIC DNA]</scope>
    <source>
        <strain evidence="12 13">TH019</strain>
    </source>
</reference>
<dbReference type="Gene3D" id="3.40.50.300">
    <property type="entry name" value="P-loop containing nucleotide triphosphate hydrolases"/>
    <property type="match status" value="1"/>
</dbReference>
<accession>A0A255XSF1</accession>
<keyword evidence="8 9" id="KW-0238">DNA-binding</keyword>
<evidence type="ECO:0000256" key="3">
    <source>
        <dbReference type="ARBA" id="ARBA00020170"/>
    </source>
</evidence>
<keyword evidence="6 9" id="KW-0547">Nucleotide-binding</keyword>
<evidence type="ECO:0000256" key="4">
    <source>
        <dbReference type="ARBA" id="ARBA00022490"/>
    </source>
</evidence>
<evidence type="ECO:0000256" key="7">
    <source>
        <dbReference type="ARBA" id="ARBA00022840"/>
    </source>
</evidence>
<evidence type="ECO:0000256" key="5">
    <source>
        <dbReference type="ARBA" id="ARBA00022705"/>
    </source>
</evidence>
<dbReference type="GO" id="GO:0006260">
    <property type="term" value="P:DNA replication"/>
    <property type="evidence" value="ECO:0007669"/>
    <property type="project" value="UniProtKB-UniRule"/>
</dbReference>
<evidence type="ECO:0000256" key="9">
    <source>
        <dbReference type="HAMAP-Rule" id="MF_00365"/>
    </source>
</evidence>
<evidence type="ECO:0000259" key="11">
    <source>
        <dbReference type="Pfam" id="PF02463"/>
    </source>
</evidence>
<dbReference type="Pfam" id="PF02463">
    <property type="entry name" value="SMC_N"/>
    <property type="match status" value="1"/>
</dbReference>
<evidence type="ECO:0000256" key="10">
    <source>
        <dbReference type="RuleBase" id="RU000578"/>
    </source>
</evidence>
<dbReference type="InterPro" id="IPR027417">
    <property type="entry name" value="P-loop_NTPase"/>
</dbReference>
<evidence type="ECO:0000313" key="13">
    <source>
        <dbReference type="Proteomes" id="UP000216361"/>
    </source>
</evidence>
<name>A0A255XSF1_9PROT</name>
<protein>
    <recommendedName>
        <fullName evidence="3 9">DNA replication and repair protein RecF</fullName>
    </recommendedName>
</protein>
<feature type="domain" description="RecF/RecN/SMC N-terminal" evidence="11">
    <location>
        <begin position="11"/>
        <end position="344"/>
    </location>
</feature>
<keyword evidence="9 10" id="KW-0227">DNA damage</keyword>
<dbReference type="PANTHER" id="PTHR32182">
    <property type="entry name" value="DNA REPLICATION AND REPAIR PROTEIN RECF"/>
    <property type="match status" value="1"/>
</dbReference>
<evidence type="ECO:0000256" key="1">
    <source>
        <dbReference type="ARBA" id="ARBA00004496"/>
    </source>
</evidence>
<sequence length="372" mass="40045">MSLTPHPLPALSRVRLQNFRSHAALDLPVSGACVILTGDNGVGKTNLLEALSFLAPGRGFRRASLSDIDRQGGPGGWSMQVDLNLPHGPVSLATGRVPAQGERRQIRIDGEPAKSQGALSDLLVVGWLTPVMDRLFQEGASGRRRFLDRMVHGFLPDHLQHLSRYEAAQRDRLKLLRDGEDGKRPDPHWLTALEETMARDGTAIAAARRDISQRLGLAVAAGVGPFPAADLAVTGLLEAALAEKPALAVEEDFRRTLRQTRPRDAAAGTTTEGPHRSDWQIVHRGKHMPAALCSTGEQKALLIALLLANARLIRSARGAPPLLLLDEVAAHLDPSKREALAAELFSLGGQSWLTGTEPGLFEAFGDGMRVAL</sequence>
<dbReference type="InterPro" id="IPR018078">
    <property type="entry name" value="DNA-binding_RecF_CS"/>
</dbReference>
<dbReference type="SUPFAM" id="SSF52540">
    <property type="entry name" value="P-loop containing nucleoside triphosphate hydrolases"/>
    <property type="match status" value="1"/>
</dbReference>
<dbReference type="PROSITE" id="PS00618">
    <property type="entry name" value="RECF_2"/>
    <property type="match status" value="1"/>
</dbReference>
<comment type="caution">
    <text evidence="12">The sequence shown here is derived from an EMBL/GenBank/DDBJ whole genome shotgun (WGS) entry which is preliminary data.</text>
</comment>
<dbReference type="NCBIfam" id="TIGR00611">
    <property type="entry name" value="recf"/>
    <property type="match status" value="1"/>
</dbReference>
<dbReference type="GO" id="GO:0005524">
    <property type="term" value="F:ATP binding"/>
    <property type="evidence" value="ECO:0007669"/>
    <property type="project" value="UniProtKB-UniRule"/>
</dbReference>
<dbReference type="InterPro" id="IPR001238">
    <property type="entry name" value="DNA-binding_RecF"/>
</dbReference>
<dbReference type="Gene3D" id="1.20.1050.90">
    <property type="entry name" value="RecF/RecN/SMC, N-terminal domain"/>
    <property type="match status" value="1"/>
</dbReference>
<comment type="function">
    <text evidence="9 10">The RecF protein is involved in DNA metabolism; it is required for DNA replication and normal SOS inducibility. RecF binds preferentially to single-stranded, linear DNA. It also seems to bind ATP.</text>
</comment>
<dbReference type="GO" id="GO:0003697">
    <property type="term" value="F:single-stranded DNA binding"/>
    <property type="evidence" value="ECO:0007669"/>
    <property type="project" value="UniProtKB-UniRule"/>
</dbReference>
<dbReference type="InterPro" id="IPR003395">
    <property type="entry name" value="RecF/RecN/SMC_N"/>
</dbReference>
<dbReference type="RefSeq" id="WP_094408261.1">
    <property type="nucleotide sequence ID" value="NZ_BMJZ01000006.1"/>
</dbReference>
<dbReference type="Proteomes" id="UP000216361">
    <property type="component" value="Unassembled WGS sequence"/>
</dbReference>
<keyword evidence="4 9" id="KW-0963">Cytoplasm</keyword>
<dbReference type="PROSITE" id="PS00617">
    <property type="entry name" value="RECF_1"/>
    <property type="match status" value="1"/>
</dbReference>
<dbReference type="GO" id="GO:0006302">
    <property type="term" value="P:double-strand break repair"/>
    <property type="evidence" value="ECO:0007669"/>
    <property type="project" value="TreeGrafter"/>
</dbReference>
<evidence type="ECO:0000256" key="6">
    <source>
        <dbReference type="ARBA" id="ARBA00022741"/>
    </source>
</evidence>
<proteinExistence type="inferred from homology"/>
<dbReference type="EMBL" id="NOXS01000030">
    <property type="protein sequence ID" value="OYQ19842.1"/>
    <property type="molecule type" value="Genomic_DNA"/>
</dbReference>
<dbReference type="InterPro" id="IPR042174">
    <property type="entry name" value="RecF_2"/>
</dbReference>